<proteinExistence type="predicted"/>
<evidence type="ECO:0000313" key="1">
    <source>
        <dbReference type="EMBL" id="JAD81148.1"/>
    </source>
</evidence>
<accession>A0A0A9D398</accession>
<name>A0A0A9D398_ARUDO</name>
<dbReference type="AlphaFoldDB" id="A0A0A9D398"/>
<organism evidence="1">
    <name type="scientific">Arundo donax</name>
    <name type="common">Giant reed</name>
    <name type="synonym">Donax arundinaceus</name>
    <dbReference type="NCBI Taxonomy" id="35708"/>
    <lineage>
        <taxon>Eukaryota</taxon>
        <taxon>Viridiplantae</taxon>
        <taxon>Streptophyta</taxon>
        <taxon>Embryophyta</taxon>
        <taxon>Tracheophyta</taxon>
        <taxon>Spermatophyta</taxon>
        <taxon>Magnoliopsida</taxon>
        <taxon>Liliopsida</taxon>
        <taxon>Poales</taxon>
        <taxon>Poaceae</taxon>
        <taxon>PACMAD clade</taxon>
        <taxon>Arundinoideae</taxon>
        <taxon>Arundineae</taxon>
        <taxon>Arundo</taxon>
    </lineage>
</organism>
<protein>
    <submittedName>
        <fullName evidence="1">Uncharacterized protein</fullName>
    </submittedName>
</protein>
<reference evidence="1" key="2">
    <citation type="journal article" date="2015" name="Data Brief">
        <title>Shoot transcriptome of the giant reed, Arundo donax.</title>
        <authorList>
            <person name="Barrero R.A."/>
            <person name="Guerrero F.D."/>
            <person name="Moolhuijzen P."/>
            <person name="Goolsby J.A."/>
            <person name="Tidwell J."/>
            <person name="Bellgard S.E."/>
            <person name="Bellgard M.I."/>
        </authorList>
    </citation>
    <scope>NUCLEOTIDE SEQUENCE</scope>
    <source>
        <tissue evidence="1">Shoot tissue taken approximately 20 cm above the soil surface</tissue>
    </source>
</reference>
<reference evidence="1" key="1">
    <citation type="submission" date="2014-09" db="EMBL/GenBank/DDBJ databases">
        <authorList>
            <person name="Magalhaes I.L.F."/>
            <person name="Oliveira U."/>
            <person name="Santos F.R."/>
            <person name="Vidigal T.H.D.A."/>
            <person name="Brescovit A.D."/>
            <person name="Santos A.J."/>
        </authorList>
    </citation>
    <scope>NUCLEOTIDE SEQUENCE</scope>
    <source>
        <tissue evidence="1">Shoot tissue taken approximately 20 cm above the soil surface</tissue>
    </source>
</reference>
<sequence length="72" mass="7821">MTHCSIGENSTDQMPLLCPLRTTEDTRLGSLHMQAVRSSEPLQTRPSLGETARELISLSCAATTAFALRETS</sequence>
<dbReference type="EMBL" id="GBRH01216747">
    <property type="protein sequence ID" value="JAD81148.1"/>
    <property type="molecule type" value="Transcribed_RNA"/>
</dbReference>